<evidence type="ECO:0000256" key="11">
    <source>
        <dbReference type="ARBA" id="ARBA00023157"/>
    </source>
</evidence>
<dbReference type="PROSITE" id="PS50011">
    <property type="entry name" value="PROTEIN_KINASE_DOM"/>
    <property type="match status" value="1"/>
</dbReference>
<dbReference type="GO" id="GO:0004674">
    <property type="term" value="F:protein serine/threonine kinase activity"/>
    <property type="evidence" value="ECO:0007669"/>
    <property type="project" value="UniProtKB-KW"/>
</dbReference>
<dbReference type="Pfam" id="PF00069">
    <property type="entry name" value="Pkinase"/>
    <property type="match status" value="1"/>
</dbReference>
<evidence type="ECO:0000256" key="3">
    <source>
        <dbReference type="ARBA" id="ARBA00022679"/>
    </source>
</evidence>
<keyword evidence="5" id="KW-0732">Signal</keyword>
<keyword evidence="13" id="KW-0723">Serine/threonine-protein kinase</keyword>
<evidence type="ECO:0000256" key="8">
    <source>
        <dbReference type="ARBA" id="ARBA00022840"/>
    </source>
</evidence>
<evidence type="ECO:0000256" key="4">
    <source>
        <dbReference type="ARBA" id="ARBA00022692"/>
    </source>
</evidence>
<reference evidence="15 16" key="1">
    <citation type="journal article" date="2011" name="Science">
        <title>The Selaginella genome identifies genetic changes associated with the evolution of vascular plants.</title>
        <authorList>
            <person name="Banks J.A."/>
            <person name="Nishiyama T."/>
            <person name="Hasebe M."/>
            <person name="Bowman J.L."/>
            <person name="Gribskov M."/>
            <person name="dePamphilis C."/>
            <person name="Albert V.A."/>
            <person name="Aono N."/>
            <person name="Aoyama T."/>
            <person name="Ambrose B.A."/>
            <person name="Ashton N.W."/>
            <person name="Axtell M.J."/>
            <person name="Barker E."/>
            <person name="Barker M.S."/>
            <person name="Bennetzen J.L."/>
            <person name="Bonawitz N.D."/>
            <person name="Chapple C."/>
            <person name="Cheng C."/>
            <person name="Correa L.G."/>
            <person name="Dacre M."/>
            <person name="DeBarry J."/>
            <person name="Dreyer I."/>
            <person name="Elias M."/>
            <person name="Engstrom E.M."/>
            <person name="Estelle M."/>
            <person name="Feng L."/>
            <person name="Finet C."/>
            <person name="Floyd S.K."/>
            <person name="Frommer W.B."/>
            <person name="Fujita T."/>
            <person name="Gramzow L."/>
            <person name="Gutensohn M."/>
            <person name="Harholt J."/>
            <person name="Hattori M."/>
            <person name="Heyl A."/>
            <person name="Hirai T."/>
            <person name="Hiwatashi Y."/>
            <person name="Ishikawa M."/>
            <person name="Iwata M."/>
            <person name="Karol K.G."/>
            <person name="Koehler B."/>
            <person name="Kolukisaoglu U."/>
            <person name="Kubo M."/>
            <person name="Kurata T."/>
            <person name="Lalonde S."/>
            <person name="Li K."/>
            <person name="Li Y."/>
            <person name="Litt A."/>
            <person name="Lyons E."/>
            <person name="Manning G."/>
            <person name="Maruyama T."/>
            <person name="Michael T.P."/>
            <person name="Mikami K."/>
            <person name="Miyazaki S."/>
            <person name="Morinaga S."/>
            <person name="Murata T."/>
            <person name="Mueller-Roeber B."/>
            <person name="Nelson D.R."/>
            <person name="Obara M."/>
            <person name="Oguri Y."/>
            <person name="Olmstead R.G."/>
            <person name="Onodera N."/>
            <person name="Petersen B.L."/>
            <person name="Pils B."/>
            <person name="Prigge M."/>
            <person name="Rensing S.A."/>
            <person name="Riano-Pachon D.M."/>
            <person name="Roberts A.W."/>
            <person name="Sato Y."/>
            <person name="Scheller H.V."/>
            <person name="Schulz B."/>
            <person name="Schulz C."/>
            <person name="Shakirov E.V."/>
            <person name="Shibagaki N."/>
            <person name="Shinohara N."/>
            <person name="Shippen D.E."/>
            <person name="Soerensen I."/>
            <person name="Sotooka R."/>
            <person name="Sugimoto N."/>
            <person name="Sugita M."/>
            <person name="Sumikawa N."/>
            <person name="Tanurdzic M."/>
            <person name="Theissen G."/>
            <person name="Ulvskov P."/>
            <person name="Wakazuki S."/>
            <person name="Weng J.K."/>
            <person name="Willats W.W."/>
            <person name="Wipf D."/>
            <person name="Wolf P.G."/>
            <person name="Yang L."/>
            <person name="Zimmer A.D."/>
            <person name="Zhu Q."/>
            <person name="Mitros T."/>
            <person name="Hellsten U."/>
            <person name="Loque D."/>
            <person name="Otillar R."/>
            <person name="Salamov A."/>
            <person name="Schmutz J."/>
            <person name="Shapiro H."/>
            <person name="Lindquist E."/>
            <person name="Lucas S."/>
            <person name="Rokhsar D."/>
            <person name="Grigoriev I.V."/>
        </authorList>
    </citation>
    <scope>NUCLEOTIDE SEQUENCE [LARGE SCALE GENOMIC DNA]</scope>
</reference>
<dbReference type="InterPro" id="IPR008271">
    <property type="entry name" value="Ser/Thr_kinase_AS"/>
</dbReference>
<protein>
    <recommendedName>
        <fullName evidence="14">Protein kinase domain-containing protein</fullName>
    </recommendedName>
</protein>
<gene>
    <name evidence="15" type="ORF">SELMODRAFT_134861</name>
</gene>
<feature type="non-terminal residue" evidence="15">
    <location>
        <position position="1"/>
    </location>
</feature>
<evidence type="ECO:0000256" key="13">
    <source>
        <dbReference type="RuleBase" id="RU000304"/>
    </source>
</evidence>
<dbReference type="PIRSF" id="PIRSF000654">
    <property type="entry name" value="Integrin-linked_kinase"/>
    <property type="match status" value="1"/>
</dbReference>
<dbReference type="Gene3D" id="1.10.510.10">
    <property type="entry name" value="Transferase(Phosphotransferase) domain 1"/>
    <property type="match status" value="1"/>
</dbReference>
<dbReference type="SUPFAM" id="SSF56112">
    <property type="entry name" value="Protein kinase-like (PK-like)"/>
    <property type="match status" value="1"/>
</dbReference>
<evidence type="ECO:0000256" key="12">
    <source>
        <dbReference type="PROSITE-ProRule" id="PRU10141"/>
    </source>
</evidence>
<comment type="similarity">
    <text evidence="13">Belongs to the protein kinase superfamily.</text>
</comment>
<dbReference type="PROSITE" id="PS00108">
    <property type="entry name" value="PROTEIN_KINASE_ST"/>
    <property type="match status" value="1"/>
</dbReference>
<dbReference type="FunFam" id="3.30.200.20:FF:000178">
    <property type="entry name" value="serine/threonine-protein kinase PBS1-like"/>
    <property type="match status" value="1"/>
</dbReference>
<comment type="subcellular location">
    <subcellularLocation>
        <location evidence="1">Cell membrane</location>
        <topology evidence="1">Single-pass membrane protein</topology>
    </subcellularLocation>
</comment>
<dbReference type="GO" id="GO:0005886">
    <property type="term" value="C:plasma membrane"/>
    <property type="evidence" value="ECO:0007669"/>
    <property type="project" value="UniProtKB-SubCell"/>
</dbReference>
<keyword evidence="9" id="KW-1133">Transmembrane helix</keyword>
<dbReference type="PANTHER" id="PTHR47989:SF47">
    <property type="entry name" value="SERINE_THREONINE-PROTEIN KINASE PBL28-RELATED"/>
    <property type="match status" value="1"/>
</dbReference>
<dbReference type="InterPro" id="IPR017441">
    <property type="entry name" value="Protein_kinase_ATP_BS"/>
</dbReference>
<feature type="domain" description="Protein kinase" evidence="14">
    <location>
        <begin position="18"/>
        <end position="302"/>
    </location>
</feature>
<evidence type="ECO:0000256" key="6">
    <source>
        <dbReference type="ARBA" id="ARBA00022741"/>
    </source>
</evidence>
<keyword evidence="16" id="KW-1185">Reference proteome</keyword>
<evidence type="ECO:0000256" key="10">
    <source>
        <dbReference type="ARBA" id="ARBA00023136"/>
    </source>
</evidence>
<keyword evidence="2" id="KW-1003">Cell membrane</keyword>
<feature type="binding site" evidence="12">
    <location>
        <position position="46"/>
    </location>
    <ligand>
        <name>ATP</name>
        <dbReference type="ChEBI" id="CHEBI:30616"/>
    </ligand>
</feature>
<organism evidence="16">
    <name type="scientific">Selaginella moellendorffii</name>
    <name type="common">Spikemoss</name>
    <dbReference type="NCBI Taxonomy" id="88036"/>
    <lineage>
        <taxon>Eukaryota</taxon>
        <taxon>Viridiplantae</taxon>
        <taxon>Streptophyta</taxon>
        <taxon>Embryophyta</taxon>
        <taxon>Tracheophyta</taxon>
        <taxon>Lycopodiopsida</taxon>
        <taxon>Selaginellales</taxon>
        <taxon>Selaginellaceae</taxon>
        <taxon>Selaginella</taxon>
    </lineage>
</organism>
<evidence type="ECO:0000259" key="14">
    <source>
        <dbReference type="PROSITE" id="PS50011"/>
    </source>
</evidence>
<evidence type="ECO:0000256" key="7">
    <source>
        <dbReference type="ARBA" id="ARBA00022777"/>
    </source>
</evidence>
<sequence length="312" mass="34753">VVAHAFTYAELEQATDKFNMRNLVGEGSFGQVFRGILTNGKVVAIKRMDRFAGQCAEAEKEFRIEVDLLSRMNHPHLVRLFGYCADGSQRLIVYEFMSNGSLESYFAGRCLYRSGFKLDFRRRLLISLGCAKGLAFLHAGGEDGDPIVHRDFKSSNILLDSYFSAKISDFGFAKLLQRNQSHASTRVIGTFGYFDPHYTATGRLTVKADVYSFGVVLLQLLTGKPAVVSFGGDDVPQNIVSWAEPCLSDKRKLRRILDKDLGSTYPPKCAHKLALLASCCLRENAEARPSMAQCVQTIEEILVECAMHLENV</sequence>
<evidence type="ECO:0000256" key="1">
    <source>
        <dbReference type="ARBA" id="ARBA00004162"/>
    </source>
</evidence>
<dbReference type="PROSITE" id="PS00107">
    <property type="entry name" value="PROTEIN_KINASE_ATP"/>
    <property type="match status" value="1"/>
</dbReference>
<evidence type="ECO:0000256" key="2">
    <source>
        <dbReference type="ARBA" id="ARBA00022475"/>
    </source>
</evidence>
<dbReference type="KEGG" id="smo:SELMODRAFT_134861"/>
<keyword evidence="7" id="KW-0418">Kinase</keyword>
<dbReference type="AlphaFoldDB" id="D8T9A4"/>
<dbReference type="HOGENOM" id="CLU_000288_21_4_1"/>
<evidence type="ECO:0000256" key="9">
    <source>
        <dbReference type="ARBA" id="ARBA00022989"/>
    </source>
</evidence>
<evidence type="ECO:0000256" key="5">
    <source>
        <dbReference type="ARBA" id="ARBA00022729"/>
    </source>
</evidence>
<dbReference type="Gene3D" id="3.30.200.20">
    <property type="entry name" value="Phosphorylase Kinase, domain 1"/>
    <property type="match status" value="1"/>
</dbReference>
<dbReference type="PANTHER" id="PTHR47989">
    <property type="entry name" value="OS01G0750732 PROTEIN"/>
    <property type="match status" value="1"/>
</dbReference>
<keyword evidence="11" id="KW-1015">Disulfide bond</keyword>
<keyword evidence="8 12" id="KW-0067">ATP-binding</keyword>
<proteinExistence type="inferred from homology"/>
<accession>D8T9A4</accession>
<keyword evidence="10" id="KW-0472">Membrane</keyword>
<dbReference type="FunFam" id="1.10.510.10:FF:000468">
    <property type="entry name" value="PTI1-like tyrosine-protein kinase 3"/>
    <property type="match status" value="1"/>
</dbReference>
<evidence type="ECO:0000313" key="16">
    <source>
        <dbReference type="Proteomes" id="UP000001514"/>
    </source>
</evidence>
<keyword evidence="6 12" id="KW-0547">Nucleotide-binding</keyword>
<dbReference type="Proteomes" id="UP000001514">
    <property type="component" value="Unassembled WGS sequence"/>
</dbReference>
<dbReference type="OrthoDB" id="4062651at2759"/>
<name>D8T9A4_SELML</name>
<dbReference type="InParanoid" id="D8T9A4"/>
<dbReference type="Gramene" id="EFJ06791">
    <property type="protein sequence ID" value="EFJ06791"/>
    <property type="gene ID" value="SELMODRAFT_134861"/>
</dbReference>
<dbReference type="InterPro" id="IPR000719">
    <property type="entry name" value="Prot_kinase_dom"/>
</dbReference>
<dbReference type="eggNOG" id="KOG1187">
    <property type="taxonomic scope" value="Eukaryota"/>
</dbReference>
<keyword evidence="3" id="KW-0808">Transferase</keyword>
<dbReference type="EMBL" id="GL377694">
    <property type="protein sequence ID" value="EFJ06791.1"/>
    <property type="molecule type" value="Genomic_DNA"/>
</dbReference>
<dbReference type="CDD" id="cd14066">
    <property type="entry name" value="STKc_IRAK"/>
    <property type="match status" value="1"/>
</dbReference>
<dbReference type="InterPro" id="IPR011009">
    <property type="entry name" value="Kinase-like_dom_sf"/>
</dbReference>
<dbReference type="GO" id="GO:0005524">
    <property type="term" value="F:ATP binding"/>
    <property type="evidence" value="ECO:0007669"/>
    <property type="project" value="UniProtKB-UniRule"/>
</dbReference>
<keyword evidence="4" id="KW-0812">Transmembrane</keyword>
<evidence type="ECO:0000313" key="15">
    <source>
        <dbReference type="EMBL" id="EFJ06791.1"/>
    </source>
</evidence>